<sequence length="87" mass="9729">MVCRITTIVFAVLYLLALVAFLTGTFGWFGQERDPLSGVFLLPLGLPWIFVADLVSEPAKPWFAAIAPALNLLALVLICRWARRLRQ</sequence>
<feature type="transmembrane region" description="Helical" evidence="1">
    <location>
        <begin position="62"/>
        <end position="82"/>
    </location>
</feature>
<keyword evidence="3" id="KW-1185">Reference proteome</keyword>
<dbReference type="EMBL" id="CYUD01000007">
    <property type="protein sequence ID" value="CUK03617.1"/>
    <property type="molecule type" value="Genomic_DNA"/>
</dbReference>
<keyword evidence="1" id="KW-1133">Transmembrane helix</keyword>
<reference evidence="3" key="1">
    <citation type="submission" date="2015-09" db="EMBL/GenBank/DDBJ databases">
        <authorList>
            <person name="Rodrigo-Torres L."/>
            <person name="Arahal D.R."/>
        </authorList>
    </citation>
    <scope>NUCLEOTIDE SEQUENCE [LARGE SCALE GENOMIC DNA]</scope>
    <source>
        <strain evidence="3">CECT 5091</strain>
    </source>
</reference>
<keyword evidence="1" id="KW-0812">Transmembrane</keyword>
<gene>
    <name evidence="2" type="ORF">RUE5091_02526</name>
</gene>
<evidence type="ECO:0000256" key="1">
    <source>
        <dbReference type="SAM" id="Phobius"/>
    </source>
</evidence>
<dbReference type="Proteomes" id="UP000051260">
    <property type="component" value="Unassembled WGS sequence"/>
</dbReference>
<accession>A0A0N7M9U4</accession>
<evidence type="ECO:0000313" key="2">
    <source>
        <dbReference type="EMBL" id="CUK03617.1"/>
    </source>
</evidence>
<evidence type="ECO:0000313" key="3">
    <source>
        <dbReference type="Proteomes" id="UP000051260"/>
    </source>
</evidence>
<dbReference type="AlphaFoldDB" id="A0A0N7M9U4"/>
<keyword evidence="1" id="KW-0472">Membrane</keyword>
<organism evidence="2 3">
    <name type="scientific">Ruegeria denitrificans</name>
    <dbReference type="NCBI Taxonomy" id="1715692"/>
    <lineage>
        <taxon>Bacteria</taxon>
        <taxon>Pseudomonadati</taxon>
        <taxon>Pseudomonadota</taxon>
        <taxon>Alphaproteobacteria</taxon>
        <taxon>Rhodobacterales</taxon>
        <taxon>Roseobacteraceae</taxon>
        <taxon>Ruegeria</taxon>
    </lineage>
</organism>
<feature type="transmembrane region" description="Helical" evidence="1">
    <location>
        <begin position="6"/>
        <end position="29"/>
    </location>
</feature>
<protein>
    <submittedName>
        <fullName evidence="2">Uncharacterized protein</fullName>
    </submittedName>
</protein>
<name>A0A0N7M9U4_9RHOB</name>
<proteinExistence type="predicted"/>
<dbReference type="STRING" id="1715692.RUE5091_02526"/>